<evidence type="ECO:0000256" key="2">
    <source>
        <dbReference type="SAM" id="Phobius"/>
    </source>
</evidence>
<dbReference type="InterPro" id="IPR006311">
    <property type="entry name" value="TAT_signal"/>
</dbReference>
<evidence type="ECO:0008006" key="6">
    <source>
        <dbReference type="Google" id="ProtNLM"/>
    </source>
</evidence>
<dbReference type="STRING" id="381665.SAMN05216554_3984"/>
<feature type="compositionally biased region" description="Pro residues" evidence="1">
    <location>
        <begin position="837"/>
        <end position="854"/>
    </location>
</feature>
<keyword evidence="2" id="KW-0812">Transmembrane</keyword>
<keyword evidence="2" id="KW-0472">Membrane</keyword>
<accession>A0A1H3T4F3</accession>
<feature type="signal peptide" evidence="3">
    <location>
        <begin position="1"/>
        <end position="34"/>
    </location>
</feature>
<dbReference type="Proteomes" id="UP000198891">
    <property type="component" value="Unassembled WGS sequence"/>
</dbReference>
<proteinExistence type="predicted"/>
<sequence>MTRSPLAPRRRLLTALGLVAALALLAGPTLPAAAEPPPDTPVPATAWGPDGVTASDSSVTVRWDNTGNPESSIVPRDETQVIPHTGDKTYADLSARVKDGYQETFGSDNGRGGLALTVSQTRNLVNQAVTVSFTGSLADSQDTGDDNSGWLEVFQCWGAPGPDGQPDPTATEPASESCQVGEGAVDALPNDVNFRVALGDRLLRGGDLDLSNPAIDFRAVDGTVTDLPKDTLTAFSRVTTNEFSNFQVQVGGGGSRSFEIQTGIESPALGCGHRENAASTSTCWLVAVPMTRGLVKATGLTANKPTGLAPSLWAQRMQVKLEFQDIAPRCPSGQAQTLTSGSEMLTAGMTSWIPGICAGTGVALGYSQLSDFQARQQLSGGSSRLAFGSQPATGDGLVNAPVALGAVVVGVNLDYQPCGGSEEVTEGTVARCGYPDLETAQREHDRNGEQITELNLNSRLVAKLLTMSYGAWGDIAGSSTVPQSDPVRGDRAGRAPWVADQPTGLISDQEFLALNPALKYQISDSNKAIYRINVESLRSDAAHQLWSWLATDPLSKSFLNGCPDQYGTVINPFYSTRTYAECPDDASELSEAAAAKIEATHSPVGFDQTRAPSYPPTSTAYPQVLWYQQDPYKEGAVTWGAATVVDLFPPLASMPVAARGTFQAAIPKATWCPFEEGIASCKSNRPGGEWKGLATRQDFGTRNALSITSAADAARFQLPTARICDDDGANCIGATEATLTTALASGFSKDTASGMLLPNGQADLGAGAYPLAMLVYGVVNTKGLAQPVADALADALDYLAGPGQIPGTTTGQLAPGYAPLSEELVAEATAATALLRNPPPASAAPPKNPAPNAPVGPRAAFVPKAVVPPPAPNGGAPDSDQAPVAAPGGVTGATETGFPQLGLLVGLGAAVLAGAFSFVIGRRKKVRA</sequence>
<keyword evidence="5" id="KW-1185">Reference proteome</keyword>
<organism evidence="4 5">
    <name type="scientific">Herbiconiux ginsengi</name>
    <dbReference type="NCBI Taxonomy" id="381665"/>
    <lineage>
        <taxon>Bacteria</taxon>
        <taxon>Bacillati</taxon>
        <taxon>Actinomycetota</taxon>
        <taxon>Actinomycetes</taxon>
        <taxon>Micrococcales</taxon>
        <taxon>Microbacteriaceae</taxon>
        <taxon>Herbiconiux</taxon>
    </lineage>
</organism>
<feature type="region of interest" description="Disordered" evidence="1">
    <location>
        <begin position="157"/>
        <end position="176"/>
    </location>
</feature>
<feature type="chain" id="PRO_5039032422" description="LPXTG-motif cell wall anchor domain-containing protein" evidence="3">
    <location>
        <begin position="35"/>
        <end position="928"/>
    </location>
</feature>
<feature type="transmembrane region" description="Helical" evidence="2">
    <location>
        <begin position="901"/>
        <end position="921"/>
    </location>
</feature>
<dbReference type="PROSITE" id="PS51318">
    <property type="entry name" value="TAT"/>
    <property type="match status" value="1"/>
</dbReference>
<evidence type="ECO:0000313" key="4">
    <source>
        <dbReference type="EMBL" id="SDZ45136.1"/>
    </source>
</evidence>
<gene>
    <name evidence="4" type="ORF">SAMN05216554_3984</name>
</gene>
<evidence type="ECO:0000313" key="5">
    <source>
        <dbReference type="Proteomes" id="UP000198891"/>
    </source>
</evidence>
<evidence type="ECO:0000256" key="3">
    <source>
        <dbReference type="SAM" id="SignalP"/>
    </source>
</evidence>
<name>A0A1H3T4F3_9MICO</name>
<reference evidence="4 5" key="1">
    <citation type="submission" date="2016-10" db="EMBL/GenBank/DDBJ databases">
        <authorList>
            <person name="de Groot N.N."/>
        </authorList>
    </citation>
    <scope>NUCLEOTIDE SEQUENCE [LARGE SCALE GENOMIC DNA]</scope>
    <source>
        <strain evidence="4 5">CGMCC 4.3491</strain>
    </source>
</reference>
<evidence type="ECO:0000256" key="1">
    <source>
        <dbReference type="SAM" id="MobiDB-lite"/>
    </source>
</evidence>
<dbReference type="AlphaFoldDB" id="A0A1H3T4F3"/>
<keyword evidence="3" id="KW-0732">Signal</keyword>
<feature type="compositionally biased region" description="Low complexity" evidence="1">
    <location>
        <begin position="873"/>
        <end position="891"/>
    </location>
</feature>
<dbReference type="EMBL" id="FNPZ01000004">
    <property type="protein sequence ID" value="SDZ45136.1"/>
    <property type="molecule type" value="Genomic_DNA"/>
</dbReference>
<keyword evidence="2" id="KW-1133">Transmembrane helix</keyword>
<feature type="region of interest" description="Disordered" evidence="1">
    <location>
        <begin position="836"/>
        <end position="891"/>
    </location>
</feature>
<feature type="region of interest" description="Disordered" evidence="1">
    <location>
        <begin position="33"/>
        <end position="57"/>
    </location>
</feature>
<protein>
    <recommendedName>
        <fullName evidence="6">LPXTG-motif cell wall anchor domain-containing protein</fullName>
    </recommendedName>
</protein>